<evidence type="ECO:0000256" key="2">
    <source>
        <dbReference type="ARBA" id="ARBA00022475"/>
    </source>
</evidence>
<dbReference type="PROSITE" id="PS51257">
    <property type="entry name" value="PROKAR_LIPOPROTEIN"/>
    <property type="match status" value="1"/>
</dbReference>
<dbReference type="InterPro" id="IPR050957">
    <property type="entry name" value="BMP_lipoprotein"/>
</dbReference>
<evidence type="ECO:0000313" key="9">
    <source>
        <dbReference type="Proteomes" id="UP000618382"/>
    </source>
</evidence>
<evidence type="ECO:0000256" key="5">
    <source>
        <dbReference type="ARBA" id="ARBA00023288"/>
    </source>
</evidence>
<dbReference type="CDD" id="cd06354">
    <property type="entry name" value="PBP1_PrnA-like"/>
    <property type="match status" value="1"/>
</dbReference>
<evidence type="ECO:0000256" key="3">
    <source>
        <dbReference type="ARBA" id="ARBA00022729"/>
    </source>
</evidence>
<name>A0ABQ4DCI7_9CELL</name>
<evidence type="ECO:0000259" key="7">
    <source>
        <dbReference type="Pfam" id="PF02608"/>
    </source>
</evidence>
<dbReference type="PANTHER" id="PTHR34296:SF2">
    <property type="entry name" value="ABC TRANSPORTER GUANOSINE-BINDING PROTEIN NUPN"/>
    <property type="match status" value="1"/>
</dbReference>
<keyword evidence="9" id="KW-1185">Reference proteome</keyword>
<accession>A0ABQ4DCI7</accession>
<comment type="caution">
    <text evidence="8">The sequence shown here is derived from an EMBL/GenBank/DDBJ whole genome shotgun (WGS) entry which is preliminary data.</text>
</comment>
<keyword evidence="5" id="KW-0449">Lipoprotein</keyword>
<keyword evidence="4" id="KW-0472">Membrane</keyword>
<feature type="domain" description="ABC transporter substrate-binding protein PnrA-like" evidence="7">
    <location>
        <begin position="38"/>
        <end position="328"/>
    </location>
</feature>
<comment type="subcellular location">
    <subcellularLocation>
        <location evidence="1">Cell membrane</location>
    </subcellularLocation>
</comment>
<proteinExistence type="predicted"/>
<feature type="signal peptide" evidence="6">
    <location>
        <begin position="1"/>
        <end position="24"/>
    </location>
</feature>
<dbReference type="InterPro" id="IPR003760">
    <property type="entry name" value="PnrA-like"/>
</dbReference>
<dbReference type="PANTHER" id="PTHR34296">
    <property type="entry name" value="TRANSCRIPTIONAL ACTIVATOR PROTEIN MED"/>
    <property type="match status" value="1"/>
</dbReference>
<dbReference type="EMBL" id="BONN01000007">
    <property type="protein sequence ID" value="GIG33446.1"/>
    <property type="molecule type" value="Genomic_DNA"/>
</dbReference>
<dbReference type="Gene3D" id="3.40.50.2300">
    <property type="match status" value="2"/>
</dbReference>
<keyword evidence="2" id="KW-1003">Cell membrane</keyword>
<dbReference type="Proteomes" id="UP000618382">
    <property type="component" value="Unassembled WGS sequence"/>
</dbReference>
<protein>
    <submittedName>
        <fullName evidence="8">BMP family ABC transporter substrate-binding protein</fullName>
    </submittedName>
</protein>
<dbReference type="Pfam" id="PF02608">
    <property type="entry name" value="Bmp"/>
    <property type="match status" value="1"/>
</dbReference>
<sequence length="357" mass="36993">MRAAALGGAVALALAACGSAPDEAEETAGGDTASDFKACMVSDQGGYDDQSFNQSGYEGLVRAGEELGIEINALESSGDSDYGPNIDSLVQDGCTLIIGVGFLLEQAIEDGATANPDVEFALIDSTFSDDDFNPLEFDNAKPILFNTAEASYLAGYVGAAMSESDVVGTFGGLPIPSVQIFMDGFVDGVAAWNEESGESVRVLGWDKEAQDGSFTGDFETQANGQNTAQGFIDQGADVIMPVAGPVGLGAAAAASGVEGTKLIWVDNDGYNTTEYGSLMLTSVMKQIGDAVFEVVREASAGNFTNEPYVGTIENGGVGIAPFHDFEAEIPAEVSERVEELYAQIASGELVIESPNSP</sequence>
<evidence type="ECO:0000256" key="4">
    <source>
        <dbReference type="ARBA" id="ARBA00023136"/>
    </source>
</evidence>
<evidence type="ECO:0000313" key="8">
    <source>
        <dbReference type="EMBL" id="GIG33446.1"/>
    </source>
</evidence>
<organism evidence="8 9">
    <name type="scientific">Cellulomonas oligotrophica</name>
    <dbReference type="NCBI Taxonomy" id="931536"/>
    <lineage>
        <taxon>Bacteria</taxon>
        <taxon>Bacillati</taxon>
        <taxon>Actinomycetota</taxon>
        <taxon>Actinomycetes</taxon>
        <taxon>Micrococcales</taxon>
        <taxon>Cellulomonadaceae</taxon>
        <taxon>Cellulomonas</taxon>
    </lineage>
</organism>
<gene>
    <name evidence="8" type="ORF">Col01nite_26050</name>
</gene>
<keyword evidence="3 6" id="KW-0732">Signal</keyword>
<reference evidence="8 9" key="1">
    <citation type="submission" date="2021-01" db="EMBL/GenBank/DDBJ databases">
        <title>Whole genome shotgun sequence of Cellulomonas oligotrophica NBRC 109435.</title>
        <authorList>
            <person name="Komaki H."/>
            <person name="Tamura T."/>
        </authorList>
    </citation>
    <scope>NUCLEOTIDE SEQUENCE [LARGE SCALE GENOMIC DNA]</scope>
    <source>
        <strain evidence="8 9">NBRC 109435</strain>
    </source>
</reference>
<evidence type="ECO:0000256" key="6">
    <source>
        <dbReference type="SAM" id="SignalP"/>
    </source>
</evidence>
<evidence type="ECO:0000256" key="1">
    <source>
        <dbReference type="ARBA" id="ARBA00004236"/>
    </source>
</evidence>
<feature type="chain" id="PRO_5045671823" evidence="6">
    <location>
        <begin position="25"/>
        <end position="357"/>
    </location>
</feature>